<keyword evidence="5" id="KW-1185">Reference proteome</keyword>
<dbReference type="Gene3D" id="3.90.650.10">
    <property type="entry name" value="PurM-like C-terminal domain"/>
    <property type="match status" value="1"/>
</dbReference>
<dbReference type="GO" id="GO:0051604">
    <property type="term" value="P:protein maturation"/>
    <property type="evidence" value="ECO:0007669"/>
    <property type="project" value="TreeGrafter"/>
</dbReference>
<dbReference type="InterPro" id="IPR011854">
    <property type="entry name" value="HypE"/>
</dbReference>
<name>A0A1I5MSU6_9EURY</name>
<evidence type="ECO:0000256" key="1">
    <source>
        <dbReference type="ARBA" id="ARBA00006243"/>
    </source>
</evidence>
<organism evidence="4 5">
    <name type="scientific">Halolamina pelagica</name>
    <dbReference type="NCBI Taxonomy" id="699431"/>
    <lineage>
        <taxon>Archaea</taxon>
        <taxon>Methanobacteriati</taxon>
        <taxon>Methanobacteriota</taxon>
        <taxon>Stenosarchaea group</taxon>
        <taxon>Halobacteria</taxon>
        <taxon>Halobacteriales</taxon>
        <taxon>Haloferacaceae</taxon>
    </lineage>
</organism>
<dbReference type="AlphaFoldDB" id="A0A1I5MSU6"/>
<comment type="similarity">
    <text evidence="1">Belongs to the HypE family.</text>
</comment>
<evidence type="ECO:0000259" key="3">
    <source>
        <dbReference type="Pfam" id="PF02769"/>
    </source>
</evidence>
<dbReference type="InterPro" id="IPR036921">
    <property type="entry name" value="PurM-like_N_sf"/>
</dbReference>
<reference evidence="5" key="1">
    <citation type="submission" date="2016-10" db="EMBL/GenBank/DDBJ databases">
        <authorList>
            <person name="Varghese N."/>
            <person name="Submissions S."/>
        </authorList>
    </citation>
    <scope>NUCLEOTIDE SEQUENCE [LARGE SCALE GENOMIC DNA]</scope>
    <source>
        <strain evidence="5">CGMCC 1.10329</strain>
    </source>
</reference>
<proteinExistence type="inferred from homology"/>
<dbReference type="PANTHER" id="PTHR30303:SF4">
    <property type="entry name" value="HYDROGENASE EXPRESSION_FORMATION PROTEIN HYPE"/>
    <property type="match status" value="1"/>
</dbReference>
<dbReference type="PANTHER" id="PTHR30303">
    <property type="entry name" value="HYDROGENASE ISOENZYMES FORMATION PROTEIN HYPE"/>
    <property type="match status" value="1"/>
</dbReference>
<dbReference type="Proteomes" id="UP000183769">
    <property type="component" value="Unassembled WGS sequence"/>
</dbReference>
<feature type="domain" description="PurM-like C-terminal" evidence="3">
    <location>
        <begin position="157"/>
        <end position="316"/>
    </location>
</feature>
<dbReference type="EMBL" id="FOXI01000001">
    <property type="protein sequence ID" value="SFP12615.1"/>
    <property type="molecule type" value="Genomic_DNA"/>
</dbReference>
<dbReference type="InterPro" id="IPR016188">
    <property type="entry name" value="PurM-like_N"/>
</dbReference>
<dbReference type="SUPFAM" id="SSF56042">
    <property type="entry name" value="PurM C-terminal domain-like"/>
    <property type="match status" value="1"/>
</dbReference>
<dbReference type="OrthoDB" id="31494at2157"/>
<dbReference type="PIRSF" id="PIRSF005644">
    <property type="entry name" value="Hdrgns_mtr_HypE"/>
    <property type="match status" value="1"/>
</dbReference>
<dbReference type="Gene3D" id="3.30.1330.10">
    <property type="entry name" value="PurM-like, N-terminal domain"/>
    <property type="match status" value="1"/>
</dbReference>
<protein>
    <submittedName>
        <fullName evidence="4">Hydrogenase maturation factor</fullName>
    </submittedName>
</protein>
<feature type="domain" description="PurM-like N-terminal" evidence="2">
    <location>
        <begin position="36"/>
        <end position="144"/>
    </location>
</feature>
<evidence type="ECO:0000313" key="4">
    <source>
        <dbReference type="EMBL" id="SFP12615.1"/>
    </source>
</evidence>
<sequence>MPDRGKIDPAFFAERIAPRLGAERNDVALGPTAGVDFGLLNLDGTGLAVATDPISVLPELGFERAGRFALHVALSDVAVAGVAPSHLAISFSLPESVGDDEFDALWTGIHEECEALGTSIVTGHTARYPGAEFPWVGAATAMGVCDPETVVRPDGARPGDRLLVTRGPAVETAGLFASLYPEQLGERGLAPETVADAADGLDEARLVRDAVAAAEAGDVSAMHDATEGGLLGACCEMAASAGVRFEIDAAAAPTRSGVAAVCDVLGIDPWTVTSSGTLVLAVPPADAAAVRRAIDARGTPVAEVGRVVEGSGVRFRDEEWTEPPRDESWDAYAELAGTE</sequence>
<accession>A0A1I5MSU6</accession>
<evidence type="ECO:0000313" key="5">
    <source>
        <dbReference type="Proteomes" id="UP000183769"/>
    </source>
</evidence>
<dbReference type="SUPFAM" id="SSF55326">
    <property type="entry name" value="PurM N-terminal domain-like"/>
    <property type="match status" value="1"/>
</dbReference>
<evidence type="ECO:0000259" key="2">
    <source>
        <dbReference type="Pfam" id="PF00586"/>
    </source>
</evidence>
<dbReference type="RefSeq" id="WP_074875044.1">
    <property type="nucleotide sequence ID" value="NZ_FOXI01000001.1"/>
</dbReference>
<dbReference type="InterPro" id="IPR036676">
    <property type="entry name" value="PurM-like_C_sf"/>
</dbReference>
<dbReference type="Pfam" id="PF02769">
    <property type="entry name" value="AIRS_C"/>
    <property type="match status" value="1"/>
</dbReference>
<dbReference type="InterPro" id="IPR010918">
    <property type="entry name" value="PurM-like_C_dom"/>
</dbReference>
<dbReference type="Pfam" id="PF00586">
    <property type="entry name" value="AIRS"/>
    <property type="match status" value="1"/>
</dbReference>
<gene>
    <name evidence="4" type="ORF">SAMN05216277_101390</name>
</gene>